<dbReference type="OrthoDB" id="3366661at2759"/>
<feature type="region of interest" description="Disordered" evidence="6">
    <location>
        <begin position="196"/>
        <end position="236"/>
    </location>
</feature>
<dbReference type="EMBL" id="CVRI01000051">
    <property type="protein sequence ID" value="CRK99554.1"/>
    <property type="molecule type" value="Genomic_DNA"/>
</dbReference>
<evidence type="ECO:0000256" key="6">
    <source>
        <dbReference type="SAM" id="MobiDB-lite"/>
    </source>
</evidence>
<feature type="compositionally biased region" description="Acidic residues" evidence="6">
    <location>
        <begin position="212"/>
        <end position="222"/>
    </location>
</feature>
<dbReference type="Proteomes" id="UP000183832">
    <property type="component" value="Unassembled WGS sequence"/>
</dbReference>
<evidence type="ECO:0000313" key="8">
    <source>
        <dbReference type="Proteomes" id="UP000183832"/>
    </source>
</evidence>
<gene>
    <name evidence="7" type="ORF">CLUMA_CG012871</name>
</gene>
<proteinExistence type="inferred from homology"/>
<dbReference type="GO" id="GO:0016556">
    <property type="term" value="P:mRNA modification"/>
    <property type="evidence" value="ECO:0007669"/>
    <property type="project" value="InterPro"/>
</dbReference>
<reference evidence="7 8" key="1">
    <citation type="submission" date="2015-04" db="EMBL/GenBank/DDBJ databases">
        <authorList>
            <person name="Syromyatnikov M.Y."/>
            <person name="Popov V.N."/>
        </authorList>
    </citation>
    <scope>NUCLEOTIDE SEQUENCE [LARGE SCALE GENOMIC DNA]</scope>
</reference>
<dbReference type="PANTHER" id="PTHR15217">
    <property type="entry name" value="WILMS' TUMOR 1-ASSOCIATING PROTEIN"/>
    <property type="match status" value="1"/>
</dbReference>
<dbReference type="GO" id="GO:0005634">
    <property type="term" value="C:nucleus"/>
    <property type="evidence" value="ECO:0007669"/>
    <property type="project" value="UniProtKB-SubCell"/>
</dbReference>
<evidence type="ECO:0000256" key="2">
    <source>
        <dbReference type="ARBA" id="ARBA00010313"/>
    </source>
</evidence>
<protein>
    <submittedName>
        <fullName evidence="7">CLUMA_CG012871, isoform A</fullName>
    </submittedName>
</protein>
<feature type="compositionally biased region" description="Basic and acidic residues" evidence="6">
    <location>
        <begin position="9"/>
        <end position="23"/>
    </location>
</feature>
<dbReference type="GO" id="GO:0000381">
    <property type="term" value="P:regulation of alternative mRNA splicing, via spliceosome"/>
    <property type="evidence" value="ECO:0007669"/>
    <property type="project" value="InterPro"/>
</dbReference>
<sequence length="236" mass="26930">MNNENNSDVVDHEAKTKLLEEDNEKLKQALTESQKRERLLLRRLHLKEQQIQDYVTQLTELKGSIPAKSNLVDPAINLIFIKLKNELKATKAKLEDTQNELTAWKFTPDSNTGKRLMAKCRLLYQENEELGKIVSNGRLAKLESDLALHRNLCEELKRSQSEVEGIIQDLDVDVEGLTSTIILLQQKLKMSDERIAQLESEMKEKEPKTEPEPETAPDDTIEEPASKKQCIEVAAN</sequence>
<comment type="similarity">
    <text evidence="2">Belongs to the fl(2)d family.</text>
</comment>
<organism evidence="7 8">
    <name type="scientific">Clunio marinus</name>
    <dbReference type="NCBI Taxonomy" id="568069"/>
    <lineage>
        <taxon>Eukaryota</taxon>
        <taxon>Metazoa</taxon>
        <taxon>Ecdysozoa</taxon>
        <taxon>Arthropoda</taxon>
        <taxon>Hexapoda</taxon>
        <taxon>Insecta</taxon>
        <taxon>Pterygota</taxon>
        <taxon>Neoptera</taxon>
        <taxon>Endopterygota</taxon>
        <taxon>Diptera</taxon>
        <taxon>Nematocera</taxon>
        <taxon>Chironomoidea</taxon>
        <taxon>Chironomidae</taxon>
        <taxon>Clunio</taxon>
    </lineage>
</organism>
<keyword evidence="3" id="KW-0507">mRNA processing</keyword>
<dbReference type="AlphaFoldDB" id="A0A1J1IIG4"/>
<feature type="compositionally biased region" description="Basic and acidic residues" evidence="6">
    <location>
        <begin position="196"/>
        <end position="211"/>
    </location>
</feature>
<evidence type="ECO:0000256" key="5">
    <source>
        <dbReference type="ARBA" id="ARBA00023242"/>
    </source>
</evidence>
<dbReference type="STRING" id="568069.A0A1J1IIG4"/>
<dbReference type="GO" id="GO:0008380">
    <property type="term" value="P:RNA splicing"/>
    <property type="evidence" value="ECO:0007669"/>
    <property type="project" value="UniProtKB-KW"/>
</dbReference>
<feature type="region of interest" description="Disordered" evidence="6">
    <location>
        <begin position="1"/>
        <end position="23"/>
    </location>
</feature>
<dbReference type="GO" id="GO:0006397">
    <property type="term" value="P:mRNA processing"/>
    <property type="evidence" value="ECO:0007669"/>
    <property type="project" value="UniProtKB-KW"/>
</dbReference>
<dbReference type="InterPro" id="IPR033757">
    <property type="entry name" value="WTAP"/>
</dbReference>
<accession>A0A1J1IIG4</accession>
<evidence type="ECO:0000256" key="1">
    <source>
        <dbReference type="ARBA" id="ARBA00004123"/>
    </source>
</evidence>
<evidence type="ECO:0000313" key="7">
    <source>
        <dbReference type="EMBL" id="CRK99554.1"/>
    </source>
</evidence>
<evidence type="ECO:0000256" key="4">
    <source>
        <dbReference type="ARBA" id="ARBA00023187"/>
    </source>
</evidence>
<dbReference type="PANTHER" id="PTHR15217:SF0">
    <property type="entry name" value="PRE-MRNA-SPLICING REGULATOR WTAP"/>
    <property type="match status" value="1"/>
</dbReference>
<name>A0A1J1IIG4_9DIPT</name>
<dbReference type="Pfam" id="PF17098">
    <property type="entry name" value="Wtap"/>
    <property type="match status" value="1"/>
</dbReference>
<keyword evidence="5" id="KW-0539">Nucleus</keyword>
<keyword evidence="8" id="KW-1185">Reference proteome</keyword>
<comment type="subcellular location">
    <subcellularLocation>
        <location evidence="1">Nucleus</location>
    </subcellularLocation>
</comment>
<evidence type="ECO:0000256" key="3">
    <source>
        <dbReference type="ARBA" id="ARBA00022664"/>
    </source>
</evidence>
<keyword evidence="4" id="KW-0508">mRNA splicing</keyword>